<dbReference type="RefSeq" id="WP_182956846.1">
    <property type="nucleotide sequence ID" value="NZ_JABEQM010000004.1"/>
</dbReference>
<dbReference type="InterPro" id="IPR010493">
    <property type="entry name" value="Ser_AcTrfase_N"/>
</dbReference>
<evidence type="ECO:0000256" key="8">
    <source>
        <dbReference type="ARBA" id="ARBA00023315"/>
    </source>
</evidence>
<dbReference type="PROSITE" id="PS00101">
    <property type="entry name" value="HEXAPEP_TRANSFERASES"/>
    <property type="match status" value="1"/>
</dbReference>
<accession>A0A7W4K6R0</accession>
<dbReference type="AlphaFoldDB" id="A0A7W4K6R0"/>
<dbReference type="PANTHER" id="PTHR42811">
    <property type="entry name" value="SERINE ACETYLTRANSFERASE"/>
    <property type="match status" value="1"/>
</dbReference>
<evidence type="ECO:0000256" key="1">
    <source>
        <dbReference type="ARBA" id="ARBA00004876"/>
    </source>
</evidence>
<proteinExistence type="inferred from homology"/>
<dbReference type="SUPFAM" id="SSF51161">
    <property type="entry name" value="Trimeric LpxA-like enzymes"/>
    <property type="match status" value="1"/>
</dbReference>
<keyword evidence="12" id="KW-1185">Reference proteome</keyword>
<dbReference type="InterPro" id="IPR005881">
    <property type="entry name" value="Ser_O-AcTrfase"/>
</dbReference>
<evidence type="ECO:0000256" key="6">
    <source>
        <dbReference type="ARBA" id="ARBA00022679"/>
    </source>
</evidence>
<dbReference type="CDD" id="cd03354">
    <property type="entry name" value="LbH_SAT"/>
    <property type="match status" value="1"/>
</dbReference>
<dbReference type="GO" id="GO:0005737">
    <property type="term" value="C:cytoplasm"/>
    <property type="evidence" value="ECO:0007669"/>
    <property type="project" value="InterPro"/>
</dbReference>
<comment type="caution">
    <text evidence="11">The sequence shown here is derived from an EMBL/GenBank/DDBJ whole genome shotgun (WGS) entry which is preliminary data.</text>
</comment>
<evidence type="ECO:0000256" key="9">
    <source>
        <dbReference type="ARBA" id="ARBA00049486"/>
    </source>
</evidence>
<sequence length="287" mass="30635">MSDTSTISFPDSRLRRPVADPTLSAVDQRRLWDELAQGCEGCGDPLVRGLLATGIRNHATFANALAALIGRKLGDRSVADDALSELVTEVFVADPEIVAAAAADLVAIRERDPATANYATPFLFFKGYHAVQSHRVAHWLWQSGRRHLALHLQSRASELFAVDIHPAARLGRRILLDHGTGIVIGETSVLEDDVSLLQGVTLGGTGKNVGDRHPKVRRGVLIGAGAKILGNIELGEGAKVGAGSIVLESVPPFTTVVGNPARPVGTRHSSLPAFTMDQMLPPIDYMI</sequence>
<gene>
    <name evidence="11" type="primary">cysE</name>
    <name evidence="11" type="ORF">HLH28_07470</name>
</gene>
<dbReference type="InterPro" id="IPR001451">
    <property type="entry name" value="Hexapep"/>
</dbReference>
<evidence type="ECO:0000256" key="2">
    <source>
        <dbReference type="ARBA" id="ARBA00007274"/>
    </source>
</evidence>
<dbReference type="GO" id="GO:0006535">
    <property type="term" value="P:cysteine biosynthetic process from serine"/>
    <property type="evidence" value="ECO:0007669"/>
    <property type="project" value="InterPro"/>
</dbReference>
<dbReference type="EC" id="2.3.1.30" evidence="3"/>
<dbReference type="InterPro" id="IPR042122">
    <property type="entry name" value="Ser_AcTrfase_N_sf"/>
</dbReference>
<evidence type="ECO:0000256" key="3">
    <source>
        <dbReference type="ARBA" id="ARBA00013266"/>
    </source>
</evidence>
<comment type="catalytic activity">
    <reaction evidence="9">
        <text>L-serine + acetyl-CoA = O-acetyl-L-serine + CoA</text>
        <dbReference type="Rhea" id="RHEA:24560"/>
        <dbReference type="ChEBI" id="CHEBI:33384"/>
        <dbReference type="ChEBI" id="CHEBI:57287"/>
        <dbReference type="ChEBI" id="CHEBI:57288"/>
        <dbReference type="ChEBI" id="CHEBI:58340"/>
        <dbReference type="EC" id="2.3.1.30"/>
    </reaction>
</comment>
<dbReference type="NCBIfam" id="NF041874">
    <property type="entry name" value="EPS_EpsC"/>
    <property type="match status" value="1"/>
</dbReference>
<keyword evidence="5" id="KW-0028">Amino-acid biosynthesis</keyword>
<dbReference type="Pfam" id="PF06426">
    <property type="entry name" value="SATase_N"/>
    <property type="match status" value="1"/>
</dbReference>
<keyword evidence="6 11" id="KW-0808">Transferase</keyword>
<evidence type="ECO:0000313" key="12">
    <source>
        <dbReference type="Proteomes" id="UP000578030"/>
    </source>
</evidence>
<evidence type="ECO:0000256" key="4">
    <source>
        <dbReference type="ARBA" id="ARBA00018522"/>
    </source>
</evidence>
<dbReference type="InterPro" id="IPR053376">
    <property type="entry name" value="Serine_acetyltransferase"/>
</dbReference>
<dbReference type="SMART" id="SM00971">
    <property type="entry name" value="SATase_N"/>
    <property type="match status" value="1"/>
</dbReference>
<reference evidence="11 12" key="1">
    <citation type="submission" date="2020-04" db="EMBL/GenBank/DDBJ databases">
        <title>Description of novel Gluconacetobacter.</title>
        <authorList>
            <person name="Sombolestani A."/>
        </authorList>
    </citation>
    <scope>NUCLEOTIDE SEQUENCE [LARGE SCALE GENOMIC DNA]</scope>
    <source>
        <strain evidence="11 12">LMG 27802</strain>
    </source>
</reference>
<keyword evidence="8 11" id="KW-0012">Acyltransferase</keyword>
<dbReference type="InterPro" id="IPR011004">
    <property type="entry name" value="Trimer_LpxA-like_sf"/>
</dbReference>
<keyword evidence="7" id="KW-0677">Repeat</keyword>
<dbReference type="NCBIfam" id="TIGR01172">
    <property type="entry name" value="cysE"/>
    <property type="match status" value="1"/>
</dbReference>
<organism evidence="11 12">
    <name type="scientific">Gluconacetobacter tumulisoli</name>
    <dbReference type="NCBI Taxonomy" id="1286189"/>
    <lineage>
        <taxon>Bacteria</taxon>
        <taxon>Pseudomonadati</taxon>
        <taxon>Pseudomonadota</taxon>
        <taxon>Alphaproteobacteria</taxon>
        <taxon>Acetobacterales</taxon>
        <taxon>Acetobacteraceae</taxon>
        <taxon>Gluconacetobacter</taxon>
    </lineage>
</organism>
<dbReference type="Gene3D" id="1.10.3130.10">
    <property type="entry name" value="serine acetyltransferase, domain 1"/>
    <property type="match status" value="1"/>
</dbReference>
<dbReference type="GO" id="GO:0009001">
    <property type="term" value="F:serine O-acetyltransferase activity"/>
    <property type="evidence" value="ECO:0007669"/>
    <property type="project" value="UniProtKB-EC"/>
</dbReference>
<protein>
    <recommendedName>
        <fullName evidence="4">Serine acetyltransferase</fullName>
        <ecNumber evidence="3">2.3.1.30</ecNumber>
    </recommendedName>
</protein>
<evidence type="ECO:0000256" key="5">
    <source>
        <dbReference type="ARBA" id="ARBA00022605"/>
    </source>
</evidence>
<evidence type="ECO:0000259" key="10">
    <source>
        <dbReference type="SMART" id="SM00971"/>
    </source>
</evidence>
<dbReference type="FunFam" id="2.160.10.10:FF:000002">
    <property type="entry name" value="Serine acetyltransferase"/>
    <property type="match status" value="1"/>
</dbReference>
<dbReference type="InterPro" id="IPR018357">
    <property type="entry name" value="Hexapep_transf_CS"/>
</dbReference>
<evidence type="ECO:0000256" key="7">
    <source>
        <dbReference type="ARBA" id="ARBA00022737"/>
    </source>
</evidence>
<evidence type="ECO:0000313" key="11">
    <source>
        <dbReference type="EMBL" id="MBB2201419.1"/>
    </source>
</evidence>
<dbReference type="UniPathway" id="UPA00136">
    <property type="reaction ID" value="UER00199"/>
</dbReference>
<dbReference type="InterPro" id="IPR045304">
    <property type="entry name" value="LbH_SAT"/>
</dbReference>
<name>A0A7W4K6R0_9PROT</name>
<dbReference type="Pfam" id="PF00132">
    <property type="entry name" value="Hexapep"/>
    <property type="match status" value="1"/>
</dbReference>
<dbReference type="EMBL" id="JABEQM010000004">
    <property type="protein sequence ID" value="MBB2201419.1"/>
    <property type="molecule type" value="Genomic_DNA"/>
</dbReference>
<comment type="pathway">
    <text evidence="1">Amino-acid biosynthesis; L-cysteine biosynthesis; L-cysteine from L-serine: step 1/2.</text>
</comment>
<comment type="similarity">
    <text evidence="2">Belongs to the transferase hexapeptide repeat family.</text>
</comment>
<dbReference type="Proteomes" id="UP000578030">
    <property type="component" value="Unassembled WGS sequence"/>
</dbReference>
<dbReference type="Gene3D" id="2.160.10.10">
    <property type="entry name" value="Hexapeptide repeat proteins"/>
    <property type="match status" value="1"/>
</dbReference>
<feature type="domain" description="Serine acetyltransferase N-terminal" evidence="10">
    <location>
        <begin position="31"/>
        <end position="133"/>
    </location>
</feature>